<accession>A0A318SCU0</accession>
<sequence>MSIQHVAQHARVSVATVSRVFNFPDRVAAVTRDRVLAAARSLGYLPNSSARTLRTQRSRVLGVVLPTLHNPVFAECLDGIAQAARAAGYAILPVTTDYELAHEQQAANELLAGGAAGMLLVVADPARSAVLERLQADGVPYVLLYNRHAAHPCVSVDSEAAVAAVVERLARQGHRNIAMVSGPLAASDRARQRRDGFLHGMAAVPGSRARLVEVPFVASAAGPVAALLAPADRPTALFCSNDLLAIRCLRAAHLLGLRVPEQLSVVGFDGIALGEELTPILSTVVQPHHEIGRRGVDILVAALARDARPSGADSELLAHGFRDGESTAPAAVAPARVAA</sequence>
<keyword evidence="3" id="KW-0804">Transcription</keyword>
<dbReference type="Gene3D" id="1.10.260.40">
    <property type="entry name" value="lambda repressor-like DNA-binding domains"/>
    <property type="match status" value="1"/>
</dbReference>
<reference evidence="5 6" key="1">
    <citation type="submission" date="2018-06" db="EMBL/GenBank/DDBJ databases">
        <title>Genomic Encyclopedia of Type Strains, Phase III (KMG-III): the genomes of soil and plant-associated and newly described type strains.</title>
        <authorList>
            <person name="Whitman W."/>
        </authorList>
    </citation>
    <scope>NUCLEOTIDE SEQUENCE [LARGE SCALE GENOMIC DNA]</scope>
    <source>
        <strain evidence="5 6">CECT 7646</strain>
    </source>
</reference>
<dbReference type="InterPro" id="IPR046335">
    <property type="entry name" value="LacI/GalR-like_sensor"/>
</dbReference>
<name>A0A318SCU0_9BURK</name>
<evidence type="ECO:0000313" key="6">
    <source>
        <dbReference type="Proteomes" id="UP000247540"/>
    </source>
</evidence>
<dbReference type="CDD" id="cd01392">
    <property type="entry name" value="HTH_LacI"/>
    <property type="match status" value="1"/>
</dbReference>
<dbReference type="SUPFAM" id="SSF53822">
    <property type="entry name" value="Periplasmic binding protein-like I"/>
    <property type="match status" value="1"/>
</dbReference>
<dbReference type="AlphaFoldDB" id="A0A318SCU0"/>
<dbReference type="InterPro" id="IPR028082">
    <property type="entry name" value="Peripla_BP_I"/>
</dbReference>
<dbReference type="Pfam" id="PF13377">
    <property type="entry name" value="Peripla_BP_3"/>
    <property type="match status" value="1"/>
</dbReference>
<dbReference type="Gene3D" id="3.40.50.2300">
    <property type="match status" value="2"/>
</dbReference>
<dbReference type="GO" id="GO:0003700">
    <property type="term" value="F:DNA-binding transcription factor activity"/>
    <property type="evidence" value="ECO:0007669"/>
    <property type="project" value="TreeGrafter"/>
</dbReference>
<dbReference type="PROSITE" id="PS50932">
    <property type="entry name" value="HTH_LACI_2"/>
    <property type="match status" value="1"/>
</dbReference>
<evidence type="ECO:0000256" key="1">
    <source>
        <dbReference type="ARBA" id="ARBA00023015"/>
    </source>
</evidence>
<dbReference type="OrthoDB" id="269117at2"/>
<dbReference type="PANTHER" id="PTHR30146">
    <property type="entry name" value="LACI-RELATED TRANSCRIPTIONAL REPRESSOR"/>
    <property type="match status" value="1"/>
</dbReference>
<gene>
    <name evidence="5" type="ORF">DFQ15_1249</name>
</gene>
<dbReference type="RefSeq" id="WP_110466576.1">
    <property type="nucleotide sequence ID" value="NZ_JAMOFZ010000024.1"/>
</dbReference>
<dbReference type="InterPro" id="IPR000843">
    <property type="entry name" value="HTH_LacI"/>
</dbReference>
<dbReference type="SMART" id="SM00354">
    <property type="entry name" value="HTH_LACI"/>
    <property type="match status" value="1"/>
</dbReference>
<evidence type="ECO:0000256" key="2">
    <source>
        <dbReference type="ARBA" id="ARBA00023125"/>
    </source>
</evidence>
<proteinExistence type="predicted"/>
<keyword evidence="6" id="KW-1185">Reference proteome</keyword>
<protein>
    <submittedName>
        <fullName evidence="5">LacI family transcriptional regulator</fullName>
    </submittedName>
</protein>
<keyword evidence="1" id="KW-0805">Transcription regulation</keyword>
<dbReference type="GO" id="GO:0000976">
    <property type="term" value="F:transcription cis-regulatory region binding"/>
    <property type="evidence" value="ECO:0007669"/>
    <property type="project" value="TreeGrafter"/>
</dbReference>
<dbReference type="EMBL" id="QJTC01000024">
    <property type="protein sequence ID" value="PYE74808.1"/>
    <property type="molecule type" value="Genomic_DNA"/>
</dbReference>
<dbReference type="InterPro" id="IPR010982">
    <property type="entry name" value="Lambda_DNA-bd_dom_sf"/>
</dbReference>
<feature type="domain" description="HTH lacI-type" evidence="4">
    <location>
        <begin position="1"/>
        <end position="55"/>
    </location>
</feature>
<evidence type="ECO:0000256" key="3">
    <source>
        <dbReference type="ARBA" id="ARBA00023163"/>
    </source>
</evidence>
<dbReference type="SUPFAM" id="SSF47413">
    <property type="entry name" value="lambda repressor-like DNA-binding domains"/>
    <property type="match status" value="1"/>
</dbReference>
<organism evidence="5 6">
    <name type="scientific">Xylophilus ampelinus</name>
    <dbReference type="NCBI Taxonomy" id="54067"/>
    <lineage>
        <taxon>Bacteria</taxon>
        <taxon>Pseudomonadati</taxon>
        <taxon>Pseudomonadota</taxon>
        <taxon>Betaproteobacteria</taxon>
        <taxon>Burkholderiales</taxon>
        <taxon>Xylophilus</taxon>
    </lineage>
</organism>
<dbReference type="Pfam" id="PF00356">
    <property type="entry name" value="LacI"/>
    <property type="match status" value="1"/>
</dbReference>
<evidence type="ECO:0000313" key="5">
    <source>
        <dbReference type="EMBL" id="PYE74808.1"/>
    </source>
</evidence>
<keyword evidence="2" id="KW-0238">DNA-binding</keyword>
<comment type="caution">
    <text evidence="5">The sequence shown here is derived from an EMBL/GenBank/DDBJ whole genome shotgun (WGS) entry which is preliminary data.</text>
</comment>
<evidence type="ECO:0000259" key="4">
    <source>
        <dbReference type="PROSITE" id="PS50932"/>
    </source>
</evidence>
<dbReference type="PANTHER" id="PTHR30146:SF138">
    <property type="entry name" value="TRANSCRIPTIONAL REGULATORY PROTEIN"/>
    <property type="match status" value="1"/>
</dbReference>
<dbReference type="Proteomes" id="UP000247540">
    <property type="component" value="Unassembled WGS sequence"/>
</dbReference>